<name>A0AAX4HQH9_9BACT</name>
<sequence length="71" mass="8240">MKPWNILINKTQKLGERGQSIVEFVLLMCVLMGISWGFVSFMNHNLSRYWEYSANLIINDGPNKPKAVQLR</sequence>
<protein>
    <recommendedName>
        <fullName evidence="4">Pilus assembly protein</fullName>
    </recommendedName>
</protein>
<keyword evidence="1" id="KW-1133">Transmembrane helix</keyword>
<evidence type="ECO:0000313" key="2">
    <source>
        <dbReference type="EMBL" id="WPU65373.1"/>
    </source>
</evidence>
<keyword evidence="3" id="KW-1185">Reference proteome</keyword>
<accession>A0AAX4HQH9</accession>
<dbReference type="EMBL" id="CP139487">
    <property type="protein sequence ID" value="WPU65373.1"/>
    <property type="molecule type" value="Genomic_DNA"/>
</dbReference>
<evidence type="ECO:0008006" key="4">
    <source>
        <dbReference type="Google" id="ProtNLM"/>
    </source>
</evidence>
<keyword evidence="1" id="KW-0812">Transmembrane</keyword>
<dbReference type="Proteomes" id="UP001324634">
    <property type="component" value="Chromosome"/>
</dbReference>
<feature type="transmembrane region" description="Helical" evidence="1">
    <location>
        <begin position="21"/>
        <end position="42"/>
    </location>
</feature>
<evidence type="ECO:0000313" key="3">
    <source>
        <dbReference type="Proteomes" id="UP001324634"/>
    </source>
</evidence>
<organism evidence="2 3">
    <name type="scientific">Peredibacter starrii</name>
    <dbReference type="NCBI Taxonomy" id="28202"/>
    <lineage>
        <taxon>Bacteria</taxon>
        <taxon>Pseudomonadati</taxon>
        <taxon>Bdellovibrionota</taxon>
        <taxon>Bacteriovoracia</taxon>
        <taxon>Bacteriovoracales</taxon>
        <taxon>Bacteriovoracaceae</taxon>
        <taxon>Peredibacter</taxon>
    </lineage>
</organism>
<gene>
    <name evidence="2" type="ORF">SOO65_01280</name>
</gene>
<keyword evidence="1" id="KW-0472">Membrane</keyword>
<dbReference type="RefSeq" id="WP_321395717.1">
    <property type="nucleotide sequence ID" value="NZ_CP139487.1"/>
</dbReference>
<dbReference type="AlphaFoldDB" id="A0AAX4HQH9"/>
<proteinExistence type="predicted"/>
<evidence type="ECO:0000256" key="1">
    <source>
        <dbReference type="SAM" id="Phobius"/>
    </source>
</evidence>
<dbReference type="KEGG" id="psti:SOO65_01280"/>
<reference evidence="2 3" key="1">
    <citation type="submission" date="2023-11" db="EMBL/GenBank/DDBJ databases">
        <title>Peredibacter starrii A3.12.</title>
        <authorList>
            <person name="Mitchell R.J."/>
        </authorList>
    </citation>
    <scope>NUCLEOTIDE SEQUENCE [LARGE SCALE GENOMIC DNA]</scope>
    <source>
        <strain evidence="2 3">A3.12</strain>
    </source>
</reference>